<feature type="compositionally biased region" description="Basic and acidic residues" evidence="1">
    <location>
        <begin position="460"/>
        <end position="489"/>
    </location>
</feature>
<proteinExistence type="predicted"/>
<name>A0A7R8W709_9CRUS</name>
<dbReference type="InterPro" id="IPR051766">
    <property type="entry name" value="TXND_domain-containing"/>
</dbReference>
<dbReference type="Gene3D" id="3.30.70.141">
    <property type="entry name" value="Nucleoside diphosphate kinase-like domain"/>
    <property type="match status" value="1"/>
</dbReference>
<sequence length="649" mass="73958">MSSKKRIDHQLIQEIHSQDEWNGLCRREGLFVVDVYSEWAGPCDAMANVLRKIKNEAARDIHELLNFASAMADNIKSLKRYLGKSEPTWLFISGGKIIQEVYGANAPLLVKTIYKQLEEEKLVQEGRAKRVPLYPDMQLVLDEQNLQMMTETRKRSSTRIKEVLKTFVVTVFEPALCETPSQTENILAVVKNNPKCPFMVMEQKMYQFSEAEVMAMLEINENQLEDYSEQLEVFTDKKSLLLVTTTVDDPIKEEPVNIRREWDDFVGPSNWSDAMSTAPKSLRVRLLTEKTFKNYSIYWNHEAEFQDRMLRTYFPELVDCLLSGGLRELRHSAFKALRGQVTENVTPGDKDKQKNLLQIEVSSVPSFDDEEEVFTSYGQTPPQSPSLAQGKQTDSNDKKAEDSSEEAKTNEDHVASPSPTKRMTLAAVTQGYEFGESTTTDEERDITPTPTEPQVPFEGAMRDTKETSVSKEDSIDRKNKEATKEDYYREQISPIERKKRLSKSSTIVSSGDDKVEKEENDVHADVADQADKSLQDKEEQEIEDSPKYATKPGESGIKKCPRTESQNQQPKDIEKSEIPGPKEGEMSEKVEGEPKEDDDDQEEVPEDNSEENRSEDDKAMEQMNPLLANGNVANEDTDEDTVAKEHMFY</sequence>
<dbReference type="AlphaFoldDB" id="A0A7R8W709"/>
<reference evidence="3" key="1">
    <citation type="submission" date="2020-11" db="EMBL/GenBank/DDBJ databases">
        <authorList>
            <person name="Tran Van P."/>
        </authorList>
    </citation>
    <scope>NUCLEOTIDE SEQUENCE</scope>
</reference>
<gene>
    <name evidence="3" type="ORF">CTOB1V02_LOCUS2894</name>
</gene>
<dbReference type="InterPro" id="IPR036249">
    <property type="entry name" value="Thioredoxin-like_sf"/>
</dbReference>
<accession>A0A7R8W709</accession>
<feature type="compositionally biased region" description="Basic and acidic residues" evidence="1">
    <location>
        <begin position="511"/>
        <end position="537"/>
    </location>
</feature>
<protein>
    <recommendedName>
        <fullName evidence="2">Thioredoxin domain-containing protein</fullName>
    </recommendedName>
</protein>
<feature type="compositionally biased region" description="Acidic residues" evidence="1">
    <location>
        <begin position="594"/>
        <end position="609"/>
    </location>
</feature>
<dbReference type="PANTHER" id="PTHR46135:SF3">
    <property type="entry name" value="NME_NM23 FAMILY MEMBER 8"/>
    <property type="match status" value="1"/>
</dbReference>
<dbReference type="OrthoDB" id="10263751at2759"/>
<dbReference type="SUPFAM" id="SSF52833">
    <property type="entry name" value="Thioredoxin-like"/>
    <property type="match status" value="1"/>
</dbReference>
<feature type="compositionally biased region" description="Basic and acidic residues" evidence="1">
    <location>
        <begin position="610"/>
        <end position="620"/>
    </location>
</feature>
<evidence type="ECO:0000256" key="1">
    <source>
        <dbReference type="SAM" id="MobiDB-lite"/>
    </source>
</evidence>
<feature type="compositionally biased region" description="Basic and acidic residues" evidence="1">
    <location>
        <begin position="571"/>
        <end position="593"/>
    </location>
</feature>
<feature type="region of interest" description="Disordered" evidence="1">
    <location>
        <begin position="368"/>
        <end position="649"/>
    </location>
</feature>
<dbReference type="InterPro" id="IPR013766">
    <property type="entry name" value="Thioredoxin_domain"/>
</dbReference>
<evidence type="ECO:0000259" key="2">
    <source>
        <dbReference type="Pfam" id="PF00085"/>
    </source>
</evidence>
<dbReference type="PANTHER" id="PTHR46135">
    <property type="entry name" value="NME/NM23 FAMILY MEMBER 8"/>
    <property type="match status" value="1"/>
</dbReference>
<dbReference type="Pfam" id="PF00085">
    <property type="entry name" value="Thioredoxin"/>
    <property type="match status" value="1"/>
</dbReference>
<feature type="compositionally biased region" description="Polar residues" evidence="1">
    <location>
        <begin position="376"/>
        <end position="393"/>
    </location>
</feature>
<evidence type="ECO:0000313" key="3">
    <source>
        <dbReference type="EMBL" id="CAD7224945.1"/>
    </source>
</evidence>
<dbReference type="Gene3D" id="3.40.30.10">
    <property type="entry name" value="Glutaredoxin"/>
    <property type="match status" value="1"/>
</dbReference>
<dbReference type="EMBL" id="OB660472">
    <property type="protein sequence ID" value="CAD7224945.1"/>
    <property type="molecule type" value="Genomic_DNA"/>
</dbReference>
<feature type="domain" description="Thioredoxin" evidence="2">
    <location>
        <begin position="17"/>
        <end position="111"/>
    </location>
</feature>
<feature type="compositionally biased region" description="Basic and acidic residues" evidence="1">
    <location>
        <begin position="394"/>
        <end position="414"/>
    </location>
</feature>
<dbReference type="InterPro" id="IPR036850">
    <property type="entry name" value="NDK-like_dom_sf"/>
</dbReference>
<organism evidence="3">
    <name type="scientific">Cyprideis torosa</name>
    <dbReference type="NCBI Taxonomy" id="163714"/>
    <lineage>
        <taxon>Eukaryota</taxon>
        <taxon>Metazoa</taxon>
        <taxon>Ecdysozoa</taxon>
        <taxon>Arthropoda</taxon>
        <taxon>Crustacea</taxon>
        <taxon>Oligostraca</taxon>
        <taxon>Ostracoda</taxon>
        <taxon>Podocopa</taxon>
        <taxon>Podocopida</taxon>
        <taxon>Cytherocopina</taxon>
        <taxon>Cytheroidea</taxon>
        <taxon>Cytherideidae</taxon>
        <taxon>Cyprideis</taxon>
    </lineage>
</organism>